<dbReference type="PROSITE" id="PS50082">
    <property type="entry name" value="WD_REPEATS_2"/>
    <property type="match status" value="2"/>
</dbReference>
<dbReference type="Pfam" id="PF24817">
    <property type="entry name" value="WD40_WDHD1_1st"/>
    <property type="match status" value="1"/>
</dbReference>
<feature type="compositionally biased region" description="Basic and acidic residues" evidence="7">
    <location>
        <begin position="829"/>
        <end position="841"/>
    </location>
</feature>
<proteinExistence type="predicted"/>
<dbReference type="SUPFAM" id="SSF50978">
    <property type="entry name" value="WD40 repeat-like"/>
    <property type="match status" value="1"/>
</dbReference>
<accession>A0A8S3YY51</accession>
<reference evidence="9" key="1">
    <citation type="submission" date="2021-04" db="EMBL/GenBank/DDBJ databases">
        <authorList>
            <consortium name="Molecular Ecology Group"/>
        </authorList>
    </citation>
    <scope>NUCLEOTIDE SEQUENCE</scope>
</reference>
<dbReference type="PROSITE" id="PS50118">
    <property type="entry name" value="HMG_BOX_2"/>
    <property type="match status" value="1"/>
</dbReference>
<organism evidence="9 10">
    <name type="scientific">Candidula unifasciata</name>
    <dbReference type="NCBI Taxonomy" id="100452"/>
    <lineage>
        <taxon>Eukaryota</taxon>
        <taxon>Metazoa</taxon>
        <taxon>Spiralia</taxon>
        <taxon>Lophotrochozoa</taxon>
        <taxon>Mollusca</taxon>
        <taxon>Gastropoda</taxon>
        <taxon>Heterobranchia</taxon>
        <taxon>Euthyneura</taxon>
        <taxon>Panpulmonata</taxon>
        <taxon>Eupulmonata</taxon>
        <taxon>Stylommatophora</taxon>
        <taxon>Helicina</taxon>
        <taxon>Helicoidea</taxon>
        <taxon>Geomitridae</taxon>
        <taxon>Candidula</taxon>
    </lineage>
</organism>
<comment type="caution">
    <text evidence="9">The sequence shown here is derived from an EMBL/GenBank/DDBJ whole genome shotgun (WGS) entry which is preliminary data.</text>
</comment>
<feature type="domain" description="HMG box" evidence="8">
    <location>
        <begin position="962"/>
        <end position="1030"/>
    </location>
</feature>
<dbReference type="InterPro" id="IPR036910">
    <property type="entry name" value="HMG_box_dom_sf"/>
</dbReference>
<feature type="compositionally biased region" description="Basic and acidic residues" evidence="7">
    <location>
        <begin position="787"/>
        <end position="797"/>
    </location>
</feature>
<dbReference type="GO" id="GO:0006261">
    <property type="term" value="P:DNA-templated DNA replication"/>
    <property type="evidence" value="ECO:0007669"/>
    <property type="project" value="InterPro"/>
</dbReference>
<dbReference type="InterPro" id="IPR055339">
    <property type="entry name" value="HMG-box_WDHD1"/>
</dbReference>
<feature type="region of interest" description="Disordered" evidence="7">
    <location>
        <begin position="787"/>
        <end position="956"/>
    </location>
</feature>
<feature type="compositionally biased region" description="Basic and acidic residues" evidence="7">
    <location>
        <begin position="885"/>
        <end position="894"/>
    </location>
</feature>
<keyword evidence="10" id="KW-1185">Reference proteome</keyword>
<dbReference type="OrthoDB" id="427368at2759"/>
<gene>
    <name evidence="9" type="ORF">CUNI_LOCUS7462</name>
</gene>
<sequence length="1079" mass="120024">MKPLKLAHSEGHTDVCYDSSGSFILTGGSNGKVCIWEGQDDTDTTTVSIGGTIFALAFQGGRFFAATDENAIRIHTFPDGVSDGMVTRFTAPCRHFTISEDGSMLVAGSDDFKIKIISMEENECICLYSEHQAPVLSIALDPTREFIASSSCDGSVKIWNVIDGSTEKTLSILPKCSEPSQAKSLCRLCWSKDGEFLLIPLNNEIFVYLRSSWEVVKKVNNPAIKEIISVMTLSHDGKHVAVGCTNGDMGIFEWQINKLIERQSHPKHLTITSMIWNPKKSNELAFADNMGQLGFLDVAELSKQSAPGHLVNGDSTFGDFDDDMEVPSEQDGVDADDIDKFLDDDDDENSIDIGSIKRRLNPLIGLDDNGKFYSMASSRVDDDKPAMPVVVPPVMTLPDNIFKPTISLTYIYIKHALLFLCVWNSVGIVRQYTSDDENSIDVEFHDTSTHHALHIDNKLEYMMADLSTQALLLASRSDQDSPSKLLCMHFGSWDSHKEWSYDMPEGEDIQAITVAETWAAVATSLRNVRIFSIGDLQCQVFSLPGIVVALASHENKLLAVYHKGMGVPGDQYMGVSVLRVKGNTRSKVISDDTLPLSPASKLAWIGFSEEGTPFFMDSQGIVRMMNQHFGSTWTPVVNTRQHVKGKSDHYWLVSVSERLQQIRCVPCKGSRYPATLPRPALGVLPFQLPLCDVSSEKTQYEESYQRSILMARSLEKSGLVDEDELVKPVREALVKLFAFAAKSEKDFRALEVCDLMEDQSLLHIAATYASRLKRMRLAERVSGVMQKRQEEAEHRFSEAQAESEDERETNDHRSLPHTTEAEDNEEEVNGDRQLSDGEEHTQTNTGPILKTYIEKEIKAKEKPSFRPNPFKLSGSSEKNTTKGSHVFDKMEKTTPKASPIFAPLPVSIKRSTKKSGTQPKVISFSKESKKSEDTNSAQENMFSIKSEVSSRTSQKLSENMAVKKKISAFDLWYESSKDDIQATHPDLAEEDLSQKAAEGFRALTKEERQTWVEKAKTLNDASDDNTMKKRKLFSAGGDNDEGAVIQEASKKVKVESTSVKKTALSQSVNSKLARFAKSN</sequence>
<dbReference type="CDD" id="cd21993">
    <property type="entry name" value="HMG-box_WDHD1"/>
    <property type="match status" value="1"/>
</dbReference>
<dbReference type="InterPro" id="IPR036322">
    <property type="entry name" value="WD40_repeat_dom_sf"/>
</dbReference>
<dbReference type="InterPro" id="IPR022100">
    <property type="entry name" value="WDHD1/CFT4_beta-prop_2nd"/>
</dbReference>
<dbReference type="GO" id="GO:0000278">
    <property type="term" value="P:mitotic cell cycle"/>
    <property type="evidence" value="ECO:0007669"/>
    <property type="project" value="TreeGrafter"/>
</dbReference>
<feature type="repeat" description="WD" evidence="5">
    <location>
        <begin position="5"/>
        <end position="46"/>
    </location>
</feature>
<evidence type="ECO:0000313" key="10">
    <source>
        <dbReference type="Proteomes" id="UP000678393"/>
    </source>
</evidence>
<dbReference type="PROSITE" id="PS00678">
    <property type="entry name" value="WD_REPEATS_1"/>
    <property type="match status" value="1"/>
</dbReference>
<keyword evidence="4 6" id="KW-0539">Nucleus</keyword>
<dbReference type="PANTHER" id="PTHR19932">
    <property type="entry name" value="WD REPEAT AND HMG-BOX DNA BINDING PROTEIN"/>
    <property type="match status" value="1"/>
</dbReference>
<dbReference type="GO" id="GO:0006281">
    <property type="term" value="P:DNA repair"/>
    <property type="evidence" value="ECO:0007669"/>
    <property type="project" value="TreeGrafter"/>
</dbReference>
<dbReference type="GO" id="GO:0003677">
    <property type="term" value="F:DNA binding"/>
    <property type="evidence" value="ECO:0007669"/>
    <property type="project" value="UniProtKB-UniRule"/>
</dbReference>
<dbReference type="InterPro" id="IPR001680">
    <property type="entry name" value="WD40_rpt"/>
</dbReference>
<dbReference type="PROSITE" id="PS50294">
    <property type="entry name" value="WD_REPEATS_REGION"/>
    <property type="match status" value="1"/>
</dbReference>
<name>A0A8S3YY51_9EUPU</name>
<dbReference type="Gene3D" id="2.130.10.10">
    <property type="entry name" value="YVTN repeat-like/Quinoprotein amine dehydrogenase"/>
    <property type="match status" value="2"/>
</dbReference>
<evidence type="ECO:0000256" key="1">
    <source>
        <dbReference type="ARBA" id="ARBA00004123"/>
    </source>
</evidence>
<dbReference type="SMART" id="SM00398">
    <property type="entry name" value="HMG"/>
    <property type="match status" value="1"/>
</dbReference>
<dbReference type="PANTHER" id="PTHR19932:SF10">
    <property type="entry name" value="WD REPEAT AND HMG-BOX DNA-BINDING PROTEIN 1"/>
    <property type="match status" value="1"/>
</dbReference>
<evidence type="ECO:0000256" key="6">
    <source>
        <dbReference type="PROSITE-ProRule" id="PRU00267"/>
    </source>
</evidence>
<feature type="repeat" description="WD" evidence="5">
    <location>
        <begin position="128"/>
        <end position="169"/>
    </location>
</feature>
<dbReference type="InterPro" id="IPR048591">
    <property type="entry name" value="WDHD1/CFT4_hel"/>
</dbReference>
<dbReference type="InterPro" id="IPR019775">
    <property type="entry name" value="WD40_repeat_CS"/>
</dbReference>
<dbReference type="Pfam" id="PF00505">
    <property type="entry name" value="HMG_box"/>
    <property type="match status" value="1"/>
</dbReference>
<protein>
    <recommendedName>
        <fullName evidence="8">HMG box domain-containing protein</fullName>
    </recommendedName>
</protein>
<evidence type="ECO:0000256" key="5">
    <source>
        <dbReference type="PROSITE-ProRule" id="PRU00221"/>
    </source>
</evidence>
<comment type="subcellular location">
    <subcellularLocation>
        <location evidence="1">Nucleus</location>
    </subcellularLocation>
</comment>
<dbReference type="SUPFAM" id="SSF47095">
    <property type="entry name" value="HMG-box"/>
    <property type="match status" value="1"/>
</dbReference>
<dbReference type="AlphaFoldDB" id="A0A8S3YY51"/>
<evidence type="ECO:0000256" key="4">
    <source>
        <dbReference type="ARBA" id="ARBA00023242"/>
    </source>
</evidence>
<dbReference type="GO" id="GO:0043596">
    <property type="term" value="C:nuclear replication fork"/>
    <property type="evidence" value="ECO:0007669"/>
    <property type="project" value="TreeGrafter"/>
</dbReference>
<feature type="compositionally biased region" description="Basic and acidic residues" evidence="7">
    <location>
        <begin position="852"/>
        <end position="864"/>
    </location>
</feature>
<keyword evidence="2 5" id="KW-0853">WD repeat</keyword>
<dbReference type="Pfam" id="PF20946">
    <property type="entry name" value="Ctf4_C"/>
    <property type="match status" value="1"/>
</dbReference>
<dbReference type="GO" id="GO:0003682">
    <property type="term" value="F:chromatin binding"/>
    <property type="evidence" value="ECO:0007669"/>
    <property type="project" value="TreeGrafter"/>
</dbReference>
<dbReference type="Pfam" id="PF12341">
    <property type="entry name" value="Mcl1_mid"/>
    <property type="match status" value="1"/>
</dbReference>
<evidence type="ECO:0000256" key="2">
    <source>
        <dbReference type="ARBA" id="ARBA00022574"/>
    </source>
</evidence>
<dbReference type="SMART" id="SM00320">
    <property type="entry name" value="WD40"/>
    <property type="match status" value="4"/>
</dbReference>
<keyword evidence="3" id="KW-0677">Repeat</keyword>
<feature type="DNA-binding region" description="HMG box" evidence="6">
    <location>
        <begin position="962"/>
        <end position="1030"/>
    </location>
</feature>
<evidence type="ECO:0000313" key="9">
    <source>
        <dbReference type="EMBL" id="CAG5121904.1"/>
    </source>
</evidence>
<dbReference type="Gene3D" id="1.10.30.10">
    <property type="entry name" value="High mobility group box domain"/>
    <property type="match status" value="1"/>
</dbReference>
<keyword evidence="6" id="KW-0238">DNA-binding</keyword>
<dbReference type="InterPro" id="IPR057646">
    <property type="entry name" value="WD40_WDHD1_1st"/>
</dbReference>
<evidence type="ECO:0000256" key="3">
    <source>
        <dbReference type="ARBA" id="ARBA00022737"/>
    </source>
</evidence>
<dbReference type="InterPro" id="IPR015943">
    <property type="entry name" value="WD40/YVTN_repeat-like_dom_sf"/>
</dbReference>
<dbReference type="InterPro" id="IPR009071">
    <property type="entry name" value="HMG_box_dom"/>
</dbReference>
<feature type="compositionally biased region" description="Polar residues" evidence="7">
    <location>
        <begin position="873"/>
        <end position="883"/>
    </location>
</feature>
<evidence type="ECO:0000256" key="7">
    <source>
        <dbReference type="SAM" id="MobiDB-lite"/>
    </source>
</evidence>
<dbReference type="EMBL" id="CAJHNH020001184">
    <property type="protein sequence ID" value="CAG5121904.1"/>
    <property type="molecule type" value="Genomic_DNA"/>
</dbReference>
<feature type="compositionally biased region" description="Polar residues" evidence="7">
    <location>
        <begin position="934"/>
        <end position="956"/>
    </location>
</feature>
<dbReference type="Proteomes" id="UP000678393">
    <property type="component" value="Unassembled WGS sequence"/>
</dbReference>
<evidence type="ECO:0000259" key="8">
    <source>
        <dbReference type="PROSITE" id="PS50118"/>
    </source>
</evidence>